<evidence type="ECO:0000256" key="1">
    <source>
        <dbReference type="ARBA" id="ARBA00023125"/>
    </source>
</evidence>
<dbReference type="GO" id="GO:0003677">
    <property type="term" value="F:DNA binding"/>
    <property type="evidence" value="ECO:0007669"/>
    <property type="project" value="UniProtKB-UniRule"/>
</dbReference>
<feature type="domain" description="HTH tetR-type" evidence="3">
    <location>
        <begin position="17"/>
        <end position="77"/>
    </location>
</feature>
<dbReference type="Proteomes" id="UP001108027">
    <property type="component" value="Unassembled WGS sequence"/>
</dbReference>
<dbReference type="RefSeq" id="WP_204430871.1">
    <property type="nucleotide sequence ID" value="NZ_ARXL01000002.1"/>
</dbReference>
<organism evidence="4 5">
    <name type="scientific">Alloalcanivorax marinus</name>
    <dbReference type="NCBI Taxonomy" id="1177169"/>
    <lineage>
        <taxon>Bacteria</taxon>
        <taxon>Pseudomonadati</taxon>
        <taxon>Pseudomonadota</taxon>
        <taxon>Gammaproteobacteria</taxon>
        <taxon>Oceanospirillales</taxon>
        <taxon>Alcanivoracaceae</taxon>
        <taxon>Alloalcanivorax</taxon>
    </lineage>
</organism>
<evidence type="ECO:0000313" key="4">
    <source>
        <dbReference type="EMBL" id="MCC4307957.1"/>
    </source>
</evidence>
<protein>
    <submittedName>
        <fullName evidence="4">TetR family transcriptional regulator</fullName>
    </submittedName>
</protein>
<sequence length="217" mass="24536">MTAIRYQGRKARRAGSEQRRQAILDAALNIIVTDGIRAVRHRAVAREADVPLSATTYYFKDISDLIADAFTLFAERALDTVIRPFRDQAFALIEEFEKGGADREQLIEALASATTAFILDELHNRREHLVAEQAFLQEAILDPRLRGLADLYLKEMAMLLVDACRAFGSPTPEMDAEVINARIMALEVRLLTHPELADEDTVKTRMRHLLEKLVPHE</sequence>
<accession>A0A9Q3UM66</accession>
<feature type="DNA-binding region" description="H-T-H motif" evidence="2">
    <location>
        <begin position="40"/>
        <end position="59"/>
    </location>
</feature>
<keyword evidence="1 2" id="KW-0238">DNA-binding</keyword>
<dbReference type="Gene3D" id="1.10.357.10">
    <property type="entry name" value="Tetracycline Repressor, domain 2"/>
    <property type="match status" value="1"/>
</dbReference>
<evidence type="ECO:0000256" key="2">
    <source>
        <dbReference type="PROSITE-ProRule" id="PRU00335"/>
    </source>
</evidence>
<dbReference type="InterPro" id="IPR009057">
    <property type="entry name" value="Homeodomain-like_sf"/>
</dbReference>
<dbReference type="EMBL" id="JAJGNA010000004">
    <property type="protein sequence ID" value="MCC4307957.1"/>
    <property type="molecule type" value="Genomic_DNA"/>
</dbReference>
<dbReference type="SUPFAM" id="SSF46689">
    <property type="entry name" value="Homeodomain-like"/>
    <property type="match status" value="1"/>
</dbReference>
<comment type="caution">
    <text evidence="4">The sequence shown here is derived from an EMBL/GenBank/DDBJ whole genome shotgun (WGS) entry which is preliminary data.</text>
</comment>
<proteinExistence type="predicted"/>
<dbReference type="InterPro" id="IPR001647">
    <property type="entry name" value="HTH_TetR"/>
</dbReference>
<keyword evidence="5" id="KW-1185">Reference proteome</keyword>
<gene>
    <name evidence="4" type="ORF">LL252_05180</name>
</gene>
<dbReference type="PROSITE" id="PS50977">
    <property type="entry name" value="HTH_TETR_2"/>
    <property type="match status" value="1"/>
</dbReference>
<dbReference type="AlphaFoldDB" id="A0A9Q3UM66"/>
<evidence type="ECO:0000259" key="3">
    <source>
        <dbReference type="PROSITE" id="PS50977"/>
    </source>
</evidence>
<reference evidence="4" key="1">
    <citation type="submission" date="2021-10" db="EMBL/GenBank/DDBJ databases">
        <title>The diversity and Nitrogen Metabolism of Culturable Nitrate-Utilizing Bacteria Within the Oxygen Minimum Zone of the Changjiang (Yangtze River)Estuary.</title>
        <authorList>
            <person name="Zhang D."/>
            <person name="Zheng J."/>
            <person name="Liu S."/>
            <person name="He W."/>
        </authorList>
    </citation>
    <scope>NUCLEOTIDE SEQUENCE</scope>
    <source>
        <strain evidence="4">FXH-223</strain>
    </source>
</reference>
<evidence type="ECO:0000313" key="5">
    <source>
        <dbReference type="Proteomes" id="UP001108027"/>
    </source>
</evidence>
<name>A0A9Q3UM66_9GAMM</name>